<dbReference type="GeneID" id="3552650"/>
<name>Q4E0C9_TRYCC</name>
<proteinExistence type="predicted"/>
<organism evidence="2 3">
    <name type="scientific">Trypanosoma cruzi (strain CL Brener)</name>
    <dbReference type="NCBI Taxonomy" id="353153"/>
    <lineage>
        <taxon>Eukaryota</taxon>
        <taxon>Discoba</taxon>
        <taxon>Euglenozoa</taxon>
        <taxon>Kinetoplastea</taxon>
        <taxon>Metakinetoplastina</taxon>
        <taxon>Trypanosomatida</taxon>
        <taxon>Trypanosomatidae</taxon>
        <taxon>Trypanosoma</taxon>
        <taxon>Schizotrypanum</taxon>
    </lineage>
</organism>
<comment type="caution">
    <text evidence="2">The sequence shown here is derived from an EMBL/GenBank/DDBJ whole genome shotgun (WGS) entry which is preliminary data.</text>
</comment>
<dbReference type="EMBL" id="AAHK01000065">
    <property type="protein sequence ID" value="EAN98222.1"/>
    <property type="molecule type" value="Genomic_DNA"/>
</dbReference>
<keyword evidence="1" id="KW-0472">Membrane</keyword>
<dbReference type="PaxDb" id="353153-Q4E0C9"/>
<evidence type="ECO:0000313" key="3">
    <source>
        <dbReference type="Proteomes" id="UP000002296"/>
    </source>
</evidence>
<gene>
    <name evidence="2" type="ORF">Tc00.1047053509875.110</name>
</gene>
<dbReference type="RefSeq" id="XP_820073.1">
    <property type="nucleotide sequence ID" value="XM_814980.1"/>
</dbReference>
<protein>
    <submittedName>
        <fullName evidence="2">Uncharacterized protein</fullName>
    </submittedName>
</protein>
<evidence type="ECO:0000313" key="2">
    <source>
        <dbReference type="EMBL" id="EAN98222.1"/>
    </source>
</evidence>
<keyword evidence="3" id="KW-1185">Reference proteome</keyword>
<dbReference type="InParanoid" id="Q4E0C9"/>
<dbReference type="AlphaFoldDB" id="Q4E0C9"/>
<keyword evidence="1" id="KW-1133">Transmembrane helix</keyword>
<dbReference type="Proteomes" id="UP000002296">
    <property type="component" value="Unassembled WGS sequence"/>
</dbReference>
<feature type="transmembrane region" description="Helical" evidence="1">
    <location>
        <begin position="33"/>
        <end position="56"/>
    </location>
</feature>
<keyword evidence="1" id="KW-0812">Transmembrane</keyword>
<accession>Q4E0C9</accession>
<evidence type="ECO:0000256" key="1">
    <source>
        <dbReference type="SAM" id="Phobius"/>
    </source>
</evidence>
<sequence length="241" mass="27051">MGKKRTFLFWRISCVLPPLELWCGHEFRQFSSSFIPLHLCRVCVVSPGMLLSFFFLRKCRHRQPHAQDAQNIAMSTDDRLSFLLRQSVAAFFRGHEEGRGTGRGQYCGSPPFCVQRTARSTVALKCSTARYIDGARGERRFFSAVGVRDCASAAELALFARLCLFCRCAMAVTVEELFLLHFCALLLVTPAGVRVAPKQSCSRAHLSARWPQRVAVTLFSWEYAVTLLRACCFGVNVLVAV</sequence>
<dbReference type="KEGG" id="tcr:509875.110"/>
<reference evidence="2 3" key="1">
    <citation type="journal article" date="2005" name="Science">
        <title>The genome sequence of Trypanosoma cruzi, etiologic agent of Chagas disease.</title>
        <authorList>
            <person name="El-Sayed N.M."/>
            <person name="Myler P.J."/>
            <person name="Bartholomeu D.C."/>
            <person name="Nilsson D."/>
            <person name="Aggarwal G."/>
            <person name="Tran A.N."/>
            <person name="Ghedin E."/>
            <person name="Worthey E.A."/>
            <person name="Delcher A.L."/>
            <person name="Blandin G."/>
            <person name="Westenberger S.J."/>
            <person name="Caler E."/>
            <person name="Cerqueira G.C."/>
            <person name="Branche C."/>
            <person name="Haas B."/>
            <person name="Anupama A."/>
            <person name="Arner E."/>
            <person name="Aslund L."/>
            <person name="Attipoe P."/>
            <person name="Bontempi E."/>
            <person name="Bringaud F."/>
            <person name="Burton P."/>
            <person name="Cadag E."/>
            <person name="Campbell D.A."/>
            <person name="Carrington M."/>
            <person name="Crabtree J."/>
            <person name="Darban H."/>
            <person name="da Silveira J.F."/>
            <person name="de Jong P."/>
            <person name="Edwards K."/>
            <person name="Englund P.T."/>
            <person name="Fazelina G."/>
            <person name="Feldblyum T."/>
            <person name="Ferella M."/>
            <person name="Frasch A.C."/>
            <person name="Gull K."/>
            <person name="Horn D."/>
            <person name="Hou L."/>
            <person name="Huang Y."/>
            <person name="Kindlund E."/>
            <person name="Klingbeil M."/>
            <person name="Kluge S."/>
            <person name="Koo H."/>
            <person name="Lacerda D."/>
            <person name="Levin M.J."/>
            <person name="Lorenzi H."/>
            <person name="Louie T."/>
            <person name="Machado C.R."/>
            <person name="McCulloch R."/>
            <person name="McKenna A."/>
            <person name="Mizuno Y."/>
            <person name="Mottram J.C."/>
            <person name="Nelson S."/>
            <person name="Ochaya S."/>
            <person name="Osoegawa K."/>
            <person name="Pai G."/>
            <person name="Parsons M."/>
            <person name="Pentony M."/>
            <person name="Pettersson U."/>
            <person name="Pop M."/>
            <person name="Ramirez J.L."/>
            <person name="Rinta J."/>
            <person name="Robertson L."/>
            <person name="Salzberg S.L."/>
            <person name="Sanchez D.O."/>
            <person name="Seyler A."/>
            <person name="Sharma R."/>
            <person name="Shetty J."/>
            <person name="Simpson A.J."/>
            <person name="Sisk E."/>
            <person name="Tammi M.T."/>
            <person name="Tarleton R."/>
            <person name="Teixeira S."/>
            <person name="Van Aken S."/>
            <person name="Vogt C."/>
            <person name="Ward P.N."/>
            <person name="Wickstead B."/>
            <person name="Wortman J."/>
            <person name="White O."/>
            <person name="Fraser C.M."/>
            <person name="Stuart K.D."/>
            <person name="Andersson B."/>
        </authorList>
    </citation>
    <scope>NUCLEOTIDE SEQUENCE [LARGE SCALE GENOMIC DNA]</scope>
    <source>
        <strain evidence="2 3">CL Brener</strain>
    </source>
</reference>